<evidence type="ECO:0000256" key="13">
    <source>
        <dbReference type="SAM" id="Coils"/>
    </source>
</evidence>
<comment type="catalytic activity">
    <reaction evidence="12">
        <text>N-terminal N-formyl-L-methionyl-[peptide] + H2O = N-terminal L-methionyl-[peptide] + formate</text>
        <dbReference type="Rhea" id="RHEA:24420"/>
        <dbReference type="Rhea" id="RHEA-COMP:10639"/>
        <dbReference type="Rhea" id="RHEA-COMP:10640"/>
        <dbReference type="ChEBI" id="CHEBI:15377"/>
        <dbReference type="ChEBI" id="CHEBI:15740"/>
        <dbReference type="ChEBI" id="CHEBI:49298"/>
        <dbReference type="ChEBI" id="CHEBI:64731"/>
        <dbReference type="EC" id="3.5.1.88"/>
    </reaction>
</comment>
<evidence type="ECO:0000256" key="4">
    <source>
        <dbReference type="ARBA" id="ARBA00012175"/>
    </source>
</evidence>
<evidence type="ECO:0000256" key="12">
    <source>
        <dbReference type="RuleBase" id="RU362111"/>
    </source>
</evidence>
<keyword evidence="8 12" id="KW-0378">Hydrolase</keyword>
<evidence type="ECO:0000313" key="15">
    <source>
        <dbReference type="Proteomes" id="UP001279734"/>
    </source>
</evidence>
<dbReference type="Gene3D" id="3.90.45.10">
    <property type="entry name" value="Peptide deformylase"/>
    <property type="match status" value="1"/>
</dbReference>
<evidence type="ECO:0000256" key="2">
    <source>
        <dbReference type="ARBA" id="ARBA00004229"/>
    </source>
</evidence>
<keyword evidence="15" id="KW-1185">Reference proteome</keyword>
<comment type="function">
    <text evidence="12">Removes the formyl group from the N-terminal Met of newly synthesized proteins.</text>
</comment>
<dbReference type="GO" id="GO:0009507">
    <property type="term" value="C:chloroplast"/>
    <property type="evidence" value="ECO:0007669"/>
    <property type="project" value="UniProtKB-SubCell"/>
</dbReference>
<keyword evidence="6 12" id="KW-0934">Plastid</keyword>
<evidence type="ECO:0000256" key="9">
    <source>
        <dbReference type="ARBA" id="ARBA00022917"/>
    </source>
</evidence>
<evidence type="ECO:0000256" key="10">
    <source>
        <dbReference type="ARBA" id="ARBA00022946"/>
    </source>
</evidence>
<dbReference type="GO" id="GO:0042586">
    <property type="term" value="F:peptide deformylase activity"/>
    <property type="evidence" value="ECO:0007669"/>
    <property type="project" value="UniProtKB-EC"/>
</dbReference>
<evidence type="ECO:0000256" key="11">
    <source>
        <dbReference type="ARBA" id="ARBA00023004"/>
    </source>
</evidence>
<dbReference type="InterPro" id="IPR023635">
    <property type="entry name" value="Peptide_deformylase"/>
</dbReference>
<evidence type="ECO:0000256" key="5">
    <source>
        <dbReference type="ARBA" id="ARBA00022528"/>
    </source>
</evidence>
<dbReference type="Proteomes" id="UP001279734">
    <property type="component" value="Unassembled WGS sequence"/>
</dbReference>
<dbReference type="FunFam" id="3.90.45.10:FF:000006">
    <property type="entry name" value="Peptide deformylase"/>
    <property type="match status" value="1"/>
</dbReference>
<evidence type="ECO:0000256" key="7">
    <source>
        <dbReference type="ARBA" id="ARBA00022723"/>
    </source>
</evidence>
<keyword evidence="7 12" id="KW-0479">Metal-binding</keyword>
<keyword evidence="9 12" id="KW-0648">Protein biosynthesis</keyword>
<evidence type="ECO:0000313" key="14">
    <source>
        <dbReference type="EMBL" id="GMH05554.1"/>
    </source>
</evidence>
<comment type="subcellular location">
    <subcellularLocation>
        <location evidence="2 12">Plastid</location>
        <location evidence="2 12">Chloroplast</location>
    </subcellularLocation>
</comment>
<dbReference type="PANTHER" id="PTHR10458">
    <property type="entry name" value="PEPTIDE DEFORMYLASE"/>
    <property type="match status" value="1"/>
</dbReference>
<comment type="similarity">
    <text evidence="3 12">Belongs to the polypeptide deformylase family.</text>
</comment>
<keyword evidence="5 12" id="KW-0150">Chloroplast</keyword>
<dbReference type="AlphaFoldDB" id="A0AAD3S730"/>
<dbReference type="PANTHER" id="PTHR10458:SF22">
    <property type="entry name" value="PEPTIDE DEFORMYLASE"/>
    <property type="match status" value="1"/>
</dbReference>
<dbReference type="Pfam" id="PF01327">
    <property type="entry name" value="Pep_deformylase"/>
    <property type="match status" value="1"/>
</dbReference>
<dbReference type="PRINTS" id="PR01576">
    <property type="entry name" value="PDEFORMYLASE"/>
</dbReference>
<dbReference type="GO" id="GO:0006412">
    <property type="term" value="P:translation"/>
    <property type="evidence" value="ECO:0007669"/>
    <property type="project" value="UniProtKB-KW"/>
</dbReference>
<gene>
    <name evidence="14" type="ORF">Nepgr_007394</name>
</gene>
<comment type="cofactor">
    <cofactor evidence="1">
        <name>Fe(2+)</name>
        <dbReference type="ChEBI" id="CHEBI:29033"/>
    </cofactor>
</comment>
<evidence type="ECO:0000256" key="3">
    <source>
        <dbReference type="ARBA" id="ARBA00010759"/>
    </source>
</evidence>
<accession>A0AAD3S730</accession>
<reference evidence="14" key="1">
    <citation type="submission" date="2023-05" db="EMBL/GenBank/DDBJ databases">
        <title>Nepenthes gracilis genome sequencing.</title>
        <authorList>
            <person name="Fukushima K."/>
        </authorList>
    </citation>
    <scope>NUCLEOTIDE SEQUENCE</scope>
    <source>
        <strain evidence="14">SING2019-196</strain>
    </source>
</reference>
<comment type="caution">
    <text evidence="14">The sequence shown here is derived from an EMBL/GenBank/DDBJ whole genome shotgun (WGS) entry which is preliminary data.</text>
</comment>
<protein>
    <recommendedName>
        <fullName evidence="4 12">Peptide deformylase</fullName>
        <ecNumber evidence="4 12">3.5.1.88</ecNumber>
    </recommendedName>
</protein>
<keyword evidence="13" id="KW-0175">Coiled coil</keyword>
<feature type="coiled-coil region" evidence="13">
    <location>
        <begin position="227"/>
        <end position="254"/>
    </location>
</feature>
<dbReference type="EMBL" id="BSYO01000006">
    <property type="protein sequence ID" value="GMH05554.1"/>
    <property type="molecule type" value="Genomic_DNA"/>
</dbReference>
<proteinExistence type="inferred from homology"/>
<dbReference type="InterPro" id="IPR036821">
    <property type="entry name" value="Peptide_deformylase_sf"/>
</dbReference>
<name>A0AAD3S730_NEPGR</name>
<organism evidence="14 15">
    <name type="scientific">Nepenthes gracilis</name>
    <name type="common">Slender pitcher plant</name>
    <dbReference type="NCBI Taxonomy" id="150966"/>
    <lineage>
        <taxon>Eukaryota</taxon>
        <taxon>Viridiplantae</taxon>
        <taxon>Streptophyta</taxon>
        <taxon>Embryophyta</taxon>
        <taxon>Tracheophyta</taxon>
        <taxon>Spermatophyta</taxon>
        <taxon>Magnoliopsida</taxon>
        <taxon>eudicotyledons</taxon>
        <taxon>Gunneridae</taxon>
        <taxon>Pentapetalae</taxon>
        <taxon>Caryophyllales</taxon>
        <taxon>Nepenthaceae</taxon>
        <taxon>Nepenthes</taxon>
    </lineage>
</organism>
<evidence type="ECO:0000256" key="1">
    <source>
        <dbReference type="ARBA" id="ARBA00001954"/>
    </source>
</evidence>
<dbReference type="CDD" id="cd00487">
    <property type="entry name" value="Pep_deformylase"/>
    <property type="match status" value="1"/>
</dbReference>
<keyword evidence="11" id="KW-0408">Iron</keyword>
<dbReference type="EC" id="3.5.1.88" evidence="4 12"/>
<dbReference type="HAMAP" id="MF_00163">
    <property type="entry name" value="Pep_deformylase"/>
    <property type="match status" value="1"/>
</dbReference>
<dbReference type="NCBIfam" id="NF001159">
    <property type="entry name" value="PRK00150.1-3"/>
    <property type="match status" value="1"/>
</dbReference>
<dbReference type="GO" id="GO:0046872">
    <property type="term" value="F:metal ion binding"/>
    <property type="evidence" value="ECO:0007669"/>
    <property type="project" value="UniProtKB-KW"/>
</dbReference>
<dbReference type="NCBIfam" id="TIGR00079">
    <property type="entry name" value="pept_deformyl"/>
    <property type="match status" value="1"/>
</dbReference>
<dbReference type="SUPFAM" id="SSF56420">
    <property type="entry name" value="Peptide deformylase"/>
    <property type="match status" value="1"/>
</dbReference>
<evidence type="ECO:0000256" key="8">
    <source>
        <dbReference type="ARBA" id="ARBA00022801"/>
    </source>
</evidence>
<keyword evidence="10 12" id="KW-0809">Transit peptide</keyword>
<sequence>MSYATWLYPTSISQAFLPLFSRSLTLRATFSSFRPLSHHARVFLPAKPPNSQFVGVLAMAKRSASFEREDFASPADMYFEPPLKIVEYPDPRLRAKNKPINTFDDNLKKLIDEMFNVMYKTDGIGISAPQVGINIHLMVFNPTGERGEGEELVFINPRVIKYSKNMTLFSEGCLSFPGIYADVERPLSIKIDARDITGSKFTVNLSGLPSRVFQHEFDHLQGVLFFERMTEEVLERISAELEALEKKYEDGTGLPSPEKIGARKRRKVAVGFGRS</sequence>
<evidence type="ECO:0000256" key="6">
    <source>
        <dbReference type="ARBA" id="ARBA00022640"/>
    </source>
</evidence>